<evidence type="ECO:0000256" key="1">
    <source>
        <dbReference type="ARBA" id="ARBA00004651"/>
    </source>
</evidence>
<keyword evidence="9" id="KW-1185">Reference proteome</keyword>
<keyword evidence="5 7" id="KW-1133">Transmembrane helix</keyword>
<evidence type="ECO:0000256" key="7">
    <source>
        <dbReference type="SAM" id="Phobius"/>
    </source>
</evidence>
<gene>
    <name evidence="8" type="ORF">GRI39_04300</name>
</gene>
<sequence>MTPPLLSSARWLFALKLFLAAMIAYTIAVRIGLPQPYWAIVTAAVVMDPFTGAIRSKAVYRLTGTICAGVLSIILASIFANTSLLLIICTGILASVIFGLGWMDRSPRSYGIRLCGLTLIVIIVPEVSHPGTMFDQTIARVCEIGLGVICCSVVDSIIAPRSIRKSTEEKLRKMTRDGLTWFDDILRSPEESTLSAQDRLRMIGEATELSMLGASMRYDPTVPRRERKIAFAIQQRILRLIPLISALEDRLSHLDPVHLARLQPDIEEARRLLETGSWPSENFMAKSWEELPPEKIDWAILTERNIARITSDALVRAAELRALAAALGKKATLPAALEEKVSQAKAFPLQPDQHTAVGVGLTILITYALLSFGWYLTAWPQAPAALLIACVSLAFFGGLDQAGVLLKQFTMNAVIAQILGGVLYFGMLPLANQYSAFLLVMALFIMPLAAWSISNRMAVLMIAMALSTLQLQGSYRAIGFDTYFSASIASLIGIFIAHFVVRMVRQLGADHVVQRFTREARREVATLTRYASQRDRDLYVARALDRIGALTSRMQAVGGEDESAVLMTRLRAGANIADLRLAINRFSGEVRDKVELIFAKIREDIENTTPSPILLEHIDDALTTALQGPAGKDGRLMRGLIGLRYSMFKHSKPWRPIP</sequence>
<dbReference type="InterPro" id="IPR006726">
    <property type="entry name" value="PHBA_efflux_AaeB/fusaric-R"/>
</dbReference>
<keyword evidence="3" id="KW-1003">Cell membrane</keyword>
<dbReference type="PANTHER" id="PTHR30509:SF9">
    <property type="entry name" value="MULTIDRUG RESISTANCE PROTEIN MDTO"/>
    <property type="match status" value="1"/>
</dbReference>
<evidence type="ECO:0000256" key="5">
    <source>
        <dbReference type="ARBA" id="ARBA00022989"/>
    </source>
</evidence>
<feature type="transmembrane region" description="Helical" evidence="7">
    <location>
        <begin position="382"/>
        <end position="399"/>
    </location>
</feature>
<evidence type="ECO:0000313" key="8">
    <source>
        <dbReference type="EMBL" id="MXP25266.1"/>
    </source>
</evidence>
<feature type="transmembrane region" description="Helical" evidence="7">
    <location>
        <begin position="110"/>
        <end position="128"/>
    </location>
</feature>
<dbReference type="Proteomes" id="UP000460561">
    <property type="component" value="Unassembled WGS sequence"/>
</dbReference>
<dbReference type="RefSeq" id="WP_160738409.1">
    <property type="nucleotide sequence ID" value="NZ_WTYQ01000001.1"/>
</dbReference>
<comment type="caution">
    <text evidence="8">The sequence shown here is derived from an EMBL/GenBank/DDBJ whole genome shotgun (WGS) entry which is preliminary data.</text>
</comment>
<protein>
    <submittedName>
        <fullName evidence="8">FUSC family protein</fullName>
    </submittedName>
</protein>
<feature type="transmembrane region" description="Helical" evidence="7">
    <location>
        <begin position="12"/>
        <end position="31"/>
    </location>
</feature>
<accession>A0A845A9P7</accession>
<feature type="transmembrane region" description="Helical" evidence="7">
    <location>
        <begin position="411"/>
        <end position="428"/>
    </location>
</feature>
<feature type="transmembrane region" description="Helical" evidence="7">
    <location>
        <begin position="84"/>
        <end position="103"/>
    </location>
</feature>
<dbReference type="OrthoDB" id="9807111at2"/>
<feature type="transmembrane region" description="Helical" evidence="7">
    <location>
        <begin position="144"/>
        <end position="163"/>
    </location>
</feature>
<keyword evidence="6 7" id="KW-0472">Membrane</keyword>
<comment type="subcellular location">
    <subcellularLocation>
        <location evidence="1">Cell membrane</location>
        <topology evidence="1">Multi-pass membrane protein</topology>
    </subcellularLocation>
</comment>
<reference evidence="8 9" key="1">
    <citation type="submission" date="2019-12" db="EMBL/GenBank/DDBJ databases">
        <title>Genomic-based taxomic classification of the family Erythrobacteraceae.</title>
        <authorList>
            <person name="Xu L."/>
        </authorList>
    </citation>
    <scope>NUCLEOTIDE SEQUENCE [LARGE SCALE GENOMIC DNA]</scope>
    <source>
        <strain evidence="8 9">DSM 18604</strain>
    </source>
</reference>
<evidence type="ECO:0000256" key="6">
    <source>
        <dbReference type="ARBA" id="ARBA00023136"/>
    </source>
</evidence>
<evidence type="ECO:0000256" key="3">
    <source>
        <dbReference type="ARBA" id="ARBA00022475"/>
    </source>
</evidence>
<dbReference type="PANTHER" id="PTHR30509">
    <property type="entry name" value="P-HYDROXYBENZOIC ACID EFFLUX PUMP SUBUNIT-RELATED"/>
    <property type="match status" value="1"/>
</dbReference>
<keyword evidence="2" id="KW-0813">Transport</keyword>
<feature type="transmembrane region" description="Helical" evidence="7">
    <location>
        <begin position="483"/>
        <end position="501"/>
    </location>
</feature>
<keyword evidence="4 7" id="KW-0812">Transmembrane</keyword>
<evidence type="ECO:0000256" key="4">
    <source>
        <dbReference type="ARBA" id="ARBA00022692"/>
    </source>
</evidence>
<dbReference type="GO" id="GO:0022857">
    <property type="term" value="F:transmembrane transporter activity"/>
    <property type="evidence" value="ECO:0007669"/>
    <property type="project" value="InterPro"/>
</dbReference>
<dbReference type="GO" id="GO:0005886">
    <property type="term" value="C:plasma membrane"/>
    <property type="evidence" value="ECO:0007669"/>
    <property type="project" value="UniProtKB-SubCell"/>
</dbReference>
<evidence type="ECO:0000313" key="9">
    <source>
        <dbReference type="Proteomes" id="UP000460561"/>
    </source>
</evidence>
<dbReference type="AlphaFoldDB" id="A0A845A9P7"/>
<evidence type="ECO:0000256" key="2">
    <source>
        <dbReference type="ARBA" id="ARBA00022448"/>
    </source>
</evidence>
<organism evidence="8 9">
    <name type="scientific">Altericroceibacterium indicum</name>
    <dbReference type="NCBI Taxonomy" id="374177"/>
    <lineage>
        <taxon>Bacteria</taxon>
        <taxon>Pseudomonadati</taxon>
        <taxon>Pseudomonadota</taxon>
        <taxon>Alphaproteobacteria</taxon>
        <taxon>Sphingomonadales</taxon>
        <taxon>Erythrobacteraceae</taxon>
        <taxon>Altericroceibacterium</taxon>
    </lineage>
</organism>
<name>A0A845A9P7_9SPHN</name>
<feature type="transmembrane region" description="Helical" evidence="7">
    <location>
        <begin position="434"/>
        <end position="451"/>
    </location>
</feature>
<proteinExistence type="predicted"/>
<feature type="transmembrane region" description="Helical" evidence="7">
    <location>
        <begin position="59"/>
        <end position="78"/>
    </location>
</feature>
<dbReference type="Pfam" id="PF04632">
    <property type="entry name" value="FUSC"/>
    <property type="match status" value="1"/>
</dbReference>
<feature type="transmembrane region" description="Helical" evidence="7">
    <location>
        <begin position="355"/>
        <end position="376"/>
    </location>
</feature>
<dbReference type="EMBL" id="WTYQ01000001">
    <property type="protein sequence ID" value="MXP25266.1"/>
    <property type="molecule type" value="Genomic_DNA"/>
</dbReference>